<evidence type="ECO:0000313" key="2">
    <source>
        <dbReference type="EMBL" id="KAG2173180.1"/>
    </source>
</evidence>
<sequence>MDFSFIRAVECYVNHRHLPYTDDVRIPKDLYNRLSEFEDVSEYQFGQQHLARIDELQNELAMTVDQWTAMSIVFTSTKETFAESSALMPQATDDVSREMRAACDNIMAQIRKLEKRIKVIEQQIQAVRQDAQCVAITSP</sequence>
<dbReference type="OrthoDB" id="2384695at2759"/>
<protein>
    <submittedName>
        <fullName evidence="2">Uncharacterized protein</fullName>
    </submittedName>
</protein>
<evidence type="ECO:0000313" key="3">
    <source>
        <dbReference type="Proteomes" id="UP000654370"/>
    </source>
</evidence>
<gene>
    <name evidence="2" type="ORF">INT43_004554</name>
</gene>
<dbReference type="EMBL" id="JAEPQZ010000015">
    <property type="protein sequence ID" value="KAG2173180.1"/>
    <property type="molecule type" value="Genomic_DNA"/>
</dbReference>
<comment type="caution">
    <text evidence="2">The sequence shown here is derived from an EMBL/GenBank/DDBJ whole genome shotgun (WGS) entry which is preliminary data.</text>
</comment>
<proteinExistence type="predicted"/>
<reference evidence="2" key="1">
    <citation type="submission" date="2020-12" db="EMBL/GenBank/DDBJ databases">
        <title>Metabolic potential, ecology and presence of endohyphal bacteria is reflected in genomic diversity of Mucoromycotina.</title>
        <authorList>
            <person name="Muszewska A."/>
            <person name="Okrasinska A."/>
            <person name="Steczkiewicz K."/>
            <person name="Drgas O."/>
            <person name="Orlowska M."/>
            <person name="Perlinska-Lenart U."/>
            <person name="Aleksandrzak-Piekarczyk T."/>
            <person name="Szatraj K."/>
            <person name="Zielenkiewicz U."/>
            <person name="Pilsyk S."/>
            <person name="Malc E."/>
            <person name="Mieczkowski P."/>
            <person name="Kruszewska J.S."/>
            <person name="Biernat P."/>
            <person name="Pawlowska J."/>
        </authorList>
    </citation>
    <scope>NUCLEOTIDE SEQUENCE</scope>
    <source>
        <strain evidence="2">WA0000067209</strain>
    </source>
</reference>
<organism evidence="2 3">
    <name type="scientific">Mortierella isabellina</name>
    <name type="common">Filamentous fungus</name>
    <name type="synonym">Umbelopsis isabellina</name>
    <dbReference type="NCBI Taxonomy" id="91625"/>
    <lineage>
        <taxon>Eukaryota</taxon>
        <taxon>Fungi</taxon>
        <taxon>Fungi incertae sedis</taxon>
        <taxon>Mucoromycota</taxon>
        <taxon>Mucoromycotina</taxon>
        <taxon>Umbelopsidomycetes</taxon>
        <taxon>Umbelopsidales</taxon>
        <taxon>Umbelopsidaceae</taxon>
        <taxon>Umbelopsis</taxon>
    </lineage>
</organism>
<keyword evidence="3" id="KW-1185">Reference proteome</keyword>
<dbReference type="Proteomes" id="UP000654370">
    <property type="component" value="Unassembled WGS sequence"/>
</dbReference>
<evidence type="ECO:0000256" key="1">
    <source>
        <dbReference type="SAM" id="Coils"/>
    </source>
</evidence>
<name>A0A8H7U8F3_MORIS</name>
<accession>A0A8H7U8F3</accession>
<feature type="coiled-coil region" evidence="1">
    <location>
        <begin position="96"/>
        <end position="130"/>
    </location>
</feature>
<dbReference type="AlphaFoldDB" id="A0A8H7U8F3"/>
<keyword evidence="1" id="KW-0175">Coiled coil</keyword>